<evidence type="ECO:0000313" key="5">
    <source>
        <dbReference type="Proteomes" id="UP000255335"/>
    </source>
</evidence>
<evidence type="ECO:0000313" key="4">
    <source>
        <dbReference type="EMBL" id="STP08918.1"/>
    </source>
</evidence>
<evidence type="ECO:0000256" key="2">
    <source>
        <dbReference type="SAM" id="Phobius"/>
    </source>
</evidence>
<dbReference type="Gene3D" id="1.20.120.1220">
    <property type="match status" value="1"/>
</dbReference>
<evidence type="ECO:0000259" key="3">
    <source>
        <dbReference type="Pfam" id="PF01478"/>
    </source>
</evidence>
<gene>
    <name evidence="4" type="primary">hopD</name>
    <name evidence="4" type="ORF">NCTC12221_00342</name>
</gene>
<feature type="transmembrane region" description="Helical" evidence="2">
    <location>
        <begin position="115"/>
        <end position="133"/>
    </location>
</feature>
<keyword evidence="2" id="KW-0812">Transmembrane</keyword>
<keyword evidence="2" id="KW-1133">Transmembrane helix</keyword>
<dbReference type="Pfam" id="PF01478">
    <property type="entry name" value="Peptidase_A24"/>
    <property type="match status" value="1"/>
</dbReference>
<dbReference type="EC" id="3.4.23.43" evidence="4"/>
<dbReference type="InterPro" id="IPR000045">
    <property type="entry name" value="Prepilin_IV_endopep_pep"/>
</dbReference>
<comment type="similarity">
    <text evidence="1">Belongs to the peptidase A24 family.</text>
</comment>
<protein>
    <submittedName>
        <fullName evidence="4">Type IV prepilin peptidase</fullName>
        <ecNumber evidence="4">3.4.23.43</ecNumber>
    </submittedName>
</protein>
<feature type="transmembrane region" description="Helical" evidence="2">
    <location>
        <begin position="44"/>
        <end position="77"/>
    </location>
</feature>
<dbReference type="InterPro" id="IPR050882">
    <property type="entry name" value="Prepilin_peptidase/N-MTase"/>
</dbReference>
<feature type="transmembrane region" description="Helical" evidence="2">
    <location>
        <begin position="191"/>
        <end position="212"/>
    </location>
</feature>
<dbReference type="GO" id="GO:0006465">
    <property type="term" value="P:signal peptide processing"/>
    <property type="evidence" value="ECO:0007669"/>
    <property type="project" value="TreeGrafter"/>
</dbReference>
<dbReference type="GO" id="GO:0004190">
    <property type="term" value="F:aspartic-type endopeptidase activity"/>
    <property type="evidence" value="ECO:0007669"/>
    <property type="project" value="UniProtKB-EC"/>
</dbReference>
<name>A0A377JMD9_9HELI</name>
<feature type="domain" description="Prepilin type IV endopeptidase peptidase" evidence="3">
    <location>
        <begin position="67"/>
        <end position="178"/>
    </location>
</feature>
<accession>A0A377JMD9</accession>
<proteinExistence type="inferred from homology"/>
<feature type="transmembrane region" description="Helical" evidence="2">
    <location>
        <begin position="83"/>
        <end position="103"/>
    </location>
</feature>
<evidence type="ECO:0000256" key="1">
    <source>
        <dbReference type="ARBA" id="ARBA00005801"/>
    </source>
</evidence>
<dbReference type="RefSeq" id="WP_115025720.1">
    <property type="nucleotide sequence ID" value="NZ_UGHZ01000001.1"/>
</dbReference>
<dbReference type="EMBL" id="UGHZ01000001">
    <property type="protein sequence ID" value="STP08918.1"/>
    <property type="molecule type" value="Genomic_DNA"/>
</dbReference>
<reference evidence="4 5" key="1">
    <citation type="submission" date="2018-06" db="EMBL/GenBank/DDBJ databases">
        <authorList>
            <consortium name="Pathogen Informatics"/>
            <person name="Doyle S."/>
        </authorList>
    </citation>
    <scope>NUCLEOTIDE SEQUENCE [LARGE SCALE GENOMIC DNA]</scope>
    <source>
        <strain evidence="4 5">NCTC12221</strain>
    </source>
</reference>
<dbReference type="GO" id="GO:0005886">
    <property type="term" value="C:plasma membrane"/>
    <property type="evidence" value="ECO:0007669"/>
    <property type="project" value="TreeGrafter"/>
</dbReference>
<dbReference type="PANTHER" id="PTHR30487">
    <property type="entry name" value="TYPE 4 PREPILIN-LIKE PROTEINS LEADER PEPTIDE-PROCESSING ENZYME"/>
    <property type="match status" value="1"/>
</dbReference>
<feature type="transmembrane region" description="Helical" evidence="2">
    <location>
        <begin position="6"/>
        <end position="23"/>
    </location>
</feature>
<sequence length="221" mass="24945">MLGFISLSLFYAFIGVLLIHLYSGTYTHFSALLRATFTSTRYRIYFMLLFIFSLVMLYWLEAGAVYVVLMLLLLLGLIDIQCLALPDVLNFLLLLVCVVFAFLDSMFMQESFIQRVLLGFGIGGVFFTLKIMYQSMARKDIIGEADIIVLSSVGIAFGVLDAFVAVFLGSIAALFYAIILKIFYKANLMNLKLPFCFFIFVGVLLNLIWLHFVVSENFGNA</sequence>
<organism evidence="4 5">
    <name type="scientific">Helicobacter cinaedi</name>
    <dbReference type="NCBI Taxonomy" id="213"/>
    <lineage>
        <taxon>Bacteria</taxon>
        <taxon>Pseudomonadati</taxon>
        <taxon>Campylobacterota</taxon>
        <taxon>Epsilonproteobacteria</taxon>
        <taxon>Campylobacterales</taxon>
        <taxon>Helicobacteraceae</taxon>
        <taxon>Helicobacter</taxon>
    </lineage>
</organism>
<keyword evidence="4" id="KW-0378">Hydrolase</keyword>
<dbReference type="AlphaFoldDB" id="A0A377JMD9"/>
<dbReference type="PANTHER" id="PTHR30487:SF0">
    <property type="entry name" value="PREPILIN LEADER PEPTIDASE_N-METHYLTRANSFERASE-RELATED"/>
    <property type="match status" value="1"/>
</dbReference>
<dbReference type="Proteomes" id="UP000255335">
    <property type="component" value="Unassembled WGS sequence"/>
</dbReference>
<keyword evidence="2" id="KW-0472">Membrane</keyword>
<feature type="transmembrane region" description="Helical" evidence="2">
    <location>
        <begin position="153"/>
        <end position="179"/>
    </location>
</feature>